<dbReference type="Proteomes" id="UP001163823">
    <property type="component" value="Chromosome 12"/>
</dbReference>
<dbReference type="GO" id="GO:0003746">
    <property type="term" value="F:translation elongation factor activity"/>
    <property type="evidence" value="ECO:0007669"/>
    <property type="project" value="UniProtKB-KW"/>
</dbReference>
<dbReference type="PANTHER" id="PTHR34057">
    <property type="entry name" value="ELONGATION FACTOR"/>
    <property type="match status" value="1"/>
</dbReference>
<feature type="compositionally biased region" description="Basic and acidic residues" evidence="1">
    <location>
        <begin position="24"/>
        <end position="34"/>
    </location>
</feature>
<keyword evidence="2" id="KW-0648">Protein biosynthesis</keyword>
<keyword evidence="3" id="KW-1185">Reference proteome</keyword>
<protein>
    <submittedName>
        <fullName evidence="2">Elongation factor</fullName>
    </submittedName>
</protein>
<keyword evidence="2" id="KW-0251">Elongation factor</keyword>
<dbReference type="AlphaFoldDB" id="A0AAD7KWX0"/>
<dbReference type="InterPro" id="IPR038745">
    <property type="entry name" value="AT4G37440-like"/>
</dbReference>
<feature type="region of interest" description="Disordered" evidence="1">
    <location>
        <begin position="71"/>
        <end position="95"/>
    </location>
</feature>
<accession>A0AAD7KWX0</accession>
<name>A0AAD7KWX0_QUISA</name>
<evidence type="ECO:0000313" key="3">
    <source>
        <dbReference type="Proteomes" id="UP001163823"/>
    </source>
</evidence>
<comment type="caution">
    <text evidence="2">The sequence shown here is derived from an EMBL/GenBank/DDBJ whole genome shotgun (WGS) entry which is preliminary data.</text>
</comment>
<dbReference type="KEGG" id="qsa:O6P43_028068"/>
<evidence type="ECO:0000256" key="1">
    <source>
        <dbReference type="SAM" id="MobiDB-lite"/>
    </source>
</evidence>
<reference evidence="2" key="1">
    <citation type="journal article" date="2023" name="Science">
        <title>Elucidation of the pathway for biosynthesis of saponin adjuvants from the soapbark tree.</title>
        <authorList>
            <person name="Reed J."/>
            <person name="Orme A."/>
            <person name="El-Demerdash A."/>
            <person name="Owen C."/>
            <person name="Martin L.B.B."/>
            <person name="Misra R.C."/>
            <person name="Kikuchi S."/>
            <person name="Rejzek M."/>
            <person name="Martin A.C."/>
            <person name="Harkess A."/>
            <person name="Leebens-Mack J."/>
            <person name="Louveau T."/>
            <person name="Stephenson M.J."/>
            <person name="Osbourn A."/>
        </authorList>
    </citation>
    <scope>NUCLEOTIDE SEQUENCE</scope>
    <source>
        <strain evidence="2">S10</strain>
    </source>
</reference>
<dbReference type="EMBL" id="JARAOO010000012">
    <property type="protein sequence ID" value="KAJ7947452.1"/>
    <property type="molecule type" value="Genomic_DNA"/>
</dbReference>
<organism evidence="2 3">
    <name type="scientific">Quillaja saponaria</name>
    <name type="common">Soap bark tree</name>
    <dbReference type="NCBI Taxonomy" id="32244"/>
    <lineage>
        <taxon>Eukaryota</taxon>
        <taxon>Viridiplantae</taxon>
        <taxon>Streptophyta</taxon>
        <taxon>Embryophyta</taxon>
        <taxon>Tracheophyta</taxon>
        <taxon>Spermatophyta</taxon>
        <taxon>Magnoliopsida</taxon>
        <taxon>eudicotyledons</taxon>
        <taxon>Gunneridae</taxon>
        <taxon>Pentapetalae</taxon>
        <taxon>rosids</taxon>
        <taxon>fabids</taxon>
        <taxon>Fabales</taxon>
        <taxon>Quillajaceae</taxon>
        <taxon>Quillaja</taxon>
    </lineage>
</organism>
<sequence>MAPDQPLSDKDKESKPNFCPIVAPHKENAEEKDLSCTSDYEKAIVKEEPVLDKLSKAPNIPEHMHVDITSCTNKGEKASTKAEDPDATEYSSSFADTTSDTETCSRFSEAEVESEFLGDSSLTCTFDAFSSAFQMRRKKLTNHWKSFIRPLMWRCKWTELRIKEIESQESKYAKELAEYDRRKHLGFDQLTVEEYGSKSFPFSGHQYRSKAIKRRKRKKVEDTTEVTSYMSHHNLFAYLENKKSDPDGSSLVDDSGNAVITDLHADSSDIFGISDEHSFFGSRDDDNSLEQLLWTIETVHSRVQKLKSQIDVVMSTNAAKFSSSENLSLLALCDGQTISPQSPISAGNGDTISVGAIYNPTQHVSEYDIGDLVMPGSAVSSSGDAIPVPDIIESTVGVLSAADVTLHQPQIGDSSEDIVDNVFIHNEVAEAEGHNFRSILQQEKHQVPEKDEQEGNTDPSLIPTSESYITAKSSVPQEQSTLKPCLSTDVHFPKNKRKRGERKAGSGGWSKKCSGEPDSQ</sequence>
<proteinExistence type="predicted"/>
<feature type="compositionally biased region" description="Polar residues" evidence="1">
    <location>
        <begin position="456"/>
        <end position="482"/>
    </location>
</feature>
<dbReference type="CDD" id="cd11650">
    <property type="entry name" value="AT4G37440_like"/>
    <property type="match status" value="1"/>
</dbReference>
<feature type="region of interest" description="Disordered" evidence="1">
    <location>
        <begin position="443"/>
        <end position="520"/>
    </location>
</feature>
<feature type="region of interest" description="Disordered" evidence="1">
    <location>
        <begin position="1"/>
        <end position="34"/>
    </location>
</feature>
<evidence type="ECO:0000313" key="2">
    <source>
        <dbReference type="EMBL" id="KAJ7947452.1"/>
    </source>
</evidence>
<gene>
    <name evidence="2" type="ORF">O6P43_028068</name>
</gene>
<feature type="compositionally biased region" description="Basic and acidic residues" evidence="1">
    <location>
        <begin position="74"/>
        <end position="84"/>
    </location>
</feature>
<dbReference type="PANTHER" id="PTHR34057:SF1">
    <property type="entry name" value="ELONGATION FACTOR"/>
    <property type="match status" value="1"/>
</dbReference>